<sequence length="46" mass="4955">MAIASKTVNTADSVVVDTSFVSAPEDEYINVVDDEPSPKVERISND</sequence>
<organism evidence="1 2">
    <name type="scientific">Caenorhabditis japonica</name>
    <dbReference type="NCBI Taxonomy" id="281687"/>
    <lineage>
        <taxon>Eukaryota</taxon>
        <taxon>Metazoa</taxon>
        <taxon>Ecdysozoa</taxon>
        <taxon>Nematoda</taxon>
        <taxon>Chromadorea</taxon>
        <taxon>Rhabditida</taxon>
        <taxon>Rhabditina</taxon>
        <taxon>Rhabditomorpha</taxon>
        <taxon>Rhabditoidea</taxon>
        <taxon>Rhabditidae</taxon>
        <taxon>Peloderinae</taxon>
        <taxon>Caenorhabditis</taxon>
    </lineage>
</organism>
<proteinExistence type="predicted"/>
<evidence type="ECO:0000313" key="2">
    <source>
        <dbReference type="Proteomes" id="UP000005237"/>
    </source>
</evidence>
<dbReference type="AlphaFoldDB" id="A0A8R1J2E9"/>
<dbReference type="EnsemblMetazoa" id="CJA43271.1">
    <property type="protein sequence ID" value="CJA43271.1"/>
    <property type="gene ID" value="WBGene00219119"/>
</dbReference>
<reference evidence="1" key="2">
    <citation type="submission" date="2022-06" db="UniProtKB">
        <authorList>
            <consortium name="EnsemblMetazoa"/>
        </authorList>
    </citation>
    <scope>IDENTIFICATION</scope>
    <source>
        <strain evidence="1">DF5081</strain>
    </source>
</reference>
<reference evidence="2" key="1">
    <citation type="submission" date="2010-08" db="EMBL/GenBank/DDBJ databases">
        <authorList>
            <consortium name="Caenorhabditis japonica Sequencing Consortium"/>
            <person name="Wilson R.K."/>
        </authorList>
    </citation>
    <scope>NUCLEOTIDE SEQUENCE [LARGE SCALE GENOMIC DNA]</scope>
    <source>
        <strain evidence="2">DF5081</strain>
    </source>
</reference>
<protein>
    <submittedName>
        <fullName evidence="1">Uncharacterized protein</fullName>
    </submittedName>
</protein>
<evidence type="ECO:0000313" key="1">
    <source>
        <dbReference type="EnsemblMetazoa" id="CJA43271.1"/>
    </source>
</evidence>
<keyword evidence="2" id="KW-1185">Reference proteome</keyword>
<accession>A0A8R1J2E9</accession>
<dbReference type="Proteomes" id="UP000005237">
    <property type="component" value="Unassembled WGS sequence"/>
</dbReference>
<name>A0A8R1J2E9_CAEJA</name>